<name>A0A9R1WDW9_LACSA</name>
<dbReference type="EMBL" id="NBSK02000002">
    <property type="protein sequence ID" value="KAJ0221037.1"/>
    <property type="molecule type" value="Genomic_DNA"/>
</dbReference>
<accession>A0A9R1WDW9</accession>
<dbReference type="Proteomes" id="UP000235145">
    <property type="component" value="Unassembled WGS sequence"/>
</dbReference>
<evidence type="ECO:0000313" key="3">
    <source>
        <dbReference type="Proteomes" id="UP000235145"/>
    </source>
</evidence>
<keyword evidence="3" id="KW-1185">Reference proteome</keyword>
<sequence>MDSILAIDFGLHESTLDFRGHKRSKQDRGRNGAPNRARQRHDGCDMLMIPITTIVSGLKLSFILCREVPVLFQKCSVRKPVGIIFPSSITWNLSKSSIGFSYWKTQRPKHHY</sequence>
<dbReference type="AlphaFoldDB" id="A0A9R1WDW9"/>
<comment type="caution">
    <text evidence="2">The sequence shown here is derived from an EMBL/GenBank/DDBJ whole genome shotgun (WGS) entry which is preliminary data.</text>
</comment>
<protein>
    <submittedName>
        <fullName evidence="2">Uncharacterized protein</fullName>
    </submittedName>
</protein>
<evidence type="ECO:0000313" key="2">
    <source>
        <dbReference type="EMBL" id="KAJ0221037.1"/>
    </source>
</evidence>
<feature type="region of interest" description="Disordered" evidence="1">
    <location>
        <begin position="19"/>
        <end position="39"/>
    </location>
</feature>
<organism evidence="2 3">
    <name type="scientific">Lactuca sativa</name>
    <name type="common">Garden lettuce</name>
    <dbReference type="NCBI Taxonomy" id="4236"/>
    <lineage>
        <taxon>Eukaryota</taxon>
        <taxon>Viridiplantae</taxon>
        <taxon>Streptophyta</taxon>
        <taxon>Embryophyta</taxon>
        <taxon>Tracheophyta</taxon>
        <taxon>Spermatophyta</taxon>
        <taxon>Magnoliopsida</taxon>
        <taxon>eudicotyledons</taxon>
        <taxon>Gunneridae</taxon>
        <taxon>Pentapetalae</taxon>
        <taxon>asterids</taxon>
        <taxon>campanulids</taxon>
        <taxon>Asterales</taxon>
        <taxon>Asteraceae</taxon>
        <taxon>Cichorioideae</taxon>
        <taxon>Cichorieae</taxon>
        <taxon>Lactucinae</taxon>
        <taxon>Lactuca</taxon>
    </lineage>
</organism>
<reference evidence="2 3" key="1">
    <citation type="journal article" date="2017" name="Nat. Commun.">
        <title>Genome assembly with in vitro proximity ligation data and whole-genome triplication in lettuce.</title>
        <authorList>
            <person name="Reyes-Chin-Wo S."/>
            <person name="Wang Z."/>
            <person name="Yang X."/>
            <person name="Kozik A."/>
            <person name="Arikit S."/>
            <person name="Song C."/>
            <person name="Xia L."/>
            <person name="Froenicke L."/>
            <person name="Lavelle D.O."/>
            <person name="Truco M.J."/>
            <person name="Xia R."/>
            <person name="Zhu S."/>
            <person name="Xu C."/>
            <person name="Xu H."/>
            <person name="Xu X."/>
            <person name="Cox K."/>
            <person name="Korf I."/>
            <person name="Meyers B.C."/>
            <person name="Michelmore R.W."/>
        </authorList>
    </citation>
    <scope>NUCLEOTIDE SEQUENCE [LARGE SCALE GENOMIC DNA]</scope>
    <source>
        <strain evidence="3">cv. Salinas</strain>
        <tissue evidence="2">Seedlings</tissue>
    </source>
</reference>
<evidence type="ECO:0000256" key="1">
    <source>
        <dbReference type="SAM" id="MobiDB-lite"/>
    </source>
</evidence>
<proteinExistence type="predicted"/>
<gene>
    <name evidence="2" type="ORF">LSAT_V11C200084070</name>
</gene>